<keyword evidence="5 8" id="KW-1133">Transmembrane helix</keyword>
<keyword evidence="3 8" id="KW-0812">Transmembrane</keyword>
<comment type="domain">
    <text evidence="8">The C-terminus contains a calmodulin-binding domain, which binds calmodulin in a calcium-dependent fashion.</text>
</comment>
<comment type="similarity">
    <text evidence="2 8">Belongs to the MLO family.</text>
</comment>
<keyword evidence="4 8" id="KW-0611">Plant defense</keyword>
<feature type="transmembrane region" description="Helical" evidence="10">
    <location>
        <begin position="142"/>
        <end position="163"/>
    </location>
</feature>
<dbReference type="InterPro" id="IPR004326">
    <property type="entry name" value="Mlo"/>
</dbReference>
<dbReference type="Pfam" id="PF03094">
    <property type="entry name" value="Mlo"/>
    <property type="match status" value="1"/>
</dbReference>
<keyword evidence="7 8" id="KW-0568">Pathogenesis-related protein</keyword>
<organism evidence="11 12">
    <name type="scientific">Canna indica</name>
    <name type="common">Indian-shot</name>
    <dbReference type="NCBI Taxonomy" id="4628"/>
    <lineage>
        <taxon>Eukaryota</taxon>
        <taxon>Viridiplantae</taxon>
        <taxon>Streptophyta</taxon>
        <taxon>Embryophyta</taxon>
        <taxon>Tracheophyta</taxon>
        <taxon>Spermatophyta</taxon>
        <taxon>Magnoliopsida</taxon>
        <taxon>Liliopsida</taxon>
        <taxon>Zingiberales</taxon>
        <taxon>Cannaceae</taxon>
        <taxon>Canna</taxon>
    </lineage>
</organism>
<evidence type="ECO:0000313" key="11">
    <source>
        <dbReference type="EMBL" id="WOL18191.1"/>
    </source>
</evidence>
<comment type="function">
    <text evidence="8">May be involved in modulation of pathogen defense and leaf cell death.</text>
</comment>
<dbReference type="Proteomes" id="UP001327560">
    <property type="component" value="Chromosome 8"/>
</dbReference>
<evidence type="ECO:0000256" key="5">
    <source>
        <dbReference type="ARBA" id="ARBA00022989"/>
    </source>
</evidence>
<evidence type="ECO:0000256" key="10">
    <source>
        <dbReference type="SAM" id="Phobius"/>
    </source>
</evidence>
<keyword evidence="12" id="KW-1185">Reference proteome</keyword>
<evidence type="ECO:0000256" key="3">
    <source>
        <dbReference type="ARBA" id="ARBA00022692"/>
    </source>
</evidence>
<feature type="transmembrane region" description="Helical" evidence="10">
    <location>
        <begin position="64"/>
        <end position="82"/>
    </location>
</feature>
<dbReference type="PANTHER" id="PTHR31942:SF49">
    <property type="entry name" value="MLO-LIKE PROTEIN 8"/>
    <property type="match status" value="1"/>
</dbReference>
<evidence type="ECO:0000256" key="4">
    <source>
        <dbReference type="ARBA" id="ARBA00022821"/>
    </source>
</evidence>
<sequence>MAGGSDNNLRDLDKTPTWAVASVCTVIIVISIFLEKGLHRLGEFFTARQKKPLFEALEKVKAELMTLGFISLLLAFGQNYIIRICIPEKVANTMLPCQLKPEKEEINGDKDKNRRILMEASSVSSCHAGKVSLISLDGLHHLHLFIFFLAVFHVIYSAVIMALGRAKTRRWKEWEKETSSADYEISYDPSRFRFAHQTSFVRRHTSFWNEIPCSLYIVSFFRQFMQSVRKTDYWALRHGFICVHLAPGSKFNFKKYIKRSLEDDFKVIVGISSVLWASAVIFLLLNVNGWHTIFWISIIPLVIILAVGTKLQAIIEEMALEIKERHSVVQGIPLVQPSDHHFWFGRPRFVLFLIHFTLFQNAFQIMYFLWIWYVFGLSSCFHDNFKLIVARMCLGVGVLFLSSYITLPLYALVSQMGSQMKKSIFDEQTSEAIKKWHRDVKKKDTSNSTPSPSRFATASLAGSSISSPVHPVHPLKSVSLTFSRRRHLSDKDPEEDAEVPPLPADSTALTSSAHMLTGSTEQLHMVEHEPENFSFVQIRDA</sequence>
<gene>
    <name evidence="8" type="primary">MLO</name>
    <name evidence="11" type="ORF">Cni_G26984</name>
</gene>
<evidence type="ECO:0000256" key="6">
    <source>
        <dbReference type="ARBA" id="ARBA00023136"/>
    </source>
</evidence>
<keyword evidence="6 8" id="KW-0472">Membrane</keyword>
<name>A0AAQ3L4R7_9LILI</name>
<feature type="transmembrane region" description="Helical" evidence="10">
    <location>
        <begin position="387"/>
        <end position="413"/>
    </location>
</feature>
<evidence type="ECO:0000256" key="1">
    <source>
        <dbReference type="ARBA" id="ARBA00004141"/>
    </source>
</evidence>
<dbReference type="GO" id="GO:0006952">
    <property type="term" value="P:defense response"/>
    <property type="evidence" value="ECO:0007669"/>
    <property type="project" value="UniProtKB-KW"/>
</dbReference>
<evidence type="ECO:0000313" key="12">
    <source>
        <dbReference type="Proteomes" id="UP001327560"/>
    </source>
</evidence>
<proteinExistence type="inferred from homology"/>
<dbReference type="AlphaFoldDB" id="A0AAQ3L4R7"/>
<dbReference type="GO" id="GO:0005516">
    <property type="term" value="F:calmodulin binding"/>
    <property type="evidence" value="ECO:0007669"/>
    <property type="project" value="UniProtKB-KW"/>
</dbReference>
<keyword evidence="8" id="KW-0112">Calmodulin-binding</keyword>
<feature type="transmembrane region" description="Helical" evidence="10">
    <location>
        <begin position="349"/>
        <end position="375"/>
    </location>
</feature>
<accession>A0AAQ3L4R7</accession>
<feature type="region of interest" description="Disordered" evidence="9">
    <location>
        <begin position="486"/>
        <end position="508"/>
    </location>
</feature>
<evidence type="ECO:0000256" key="7">
    <source>
        <dbReference type="ARBA" id="ARBA00023265"/>
    </source>
</evidence>
<protein>
    <recommendedName>
        <fullName evidence="8">MLO-like protein</fullName>
    </recommendedName>
</protein>
<evidence type="ECO:0000256" key="2">
    <source>
        <dbReference type="ARBA" id="ARBA00006574"/>
    </source>
</evidence>
<reference evidence="11 12" key="1">
    <citation type="submission" date="2023-10" db="EMBL/GenBank/DDBJ databases">
        <title>Chromosome-scale genome assembly provides insights into flower coloration mechanisms of Canna indica.</title>
        <authorList>
            <person name="Li C."/>
        </authorList>
    </citation>
    <scope>NUCLEOTIDE SEQUENCE [LARGE SCALE GENOMIC DNA]</scope>
    <source>
        <tissue evidence="11">Flower</tissue>
    </source>
</reference>
<feature type="transmembrane region" description="Helical" evidence="10">
    <location>
        <begin position="293"/>
        <end position="315"/>
    </location>
</feature>
<feature type="transmembrane region" description="Helical" evidence="10">
    <location>
        <begin position="15"/>
        <end position="34"/>
    </location>
</feature>
<dbReference type="EMBL" id="CP136897">
    <property type="protein sequence ID" value="WOL18191.1"/>
    <property type="molecule type" value="Genomic_DNA"/>
</dbReference>
<comment type="subcellular location">
    <subcellularLocation>
        <location evidence="1 8">Membrane</location>
        <topology evidence="1 8">Multi-pass membrane protein</topology>
    </subcellularLocation>
</comment>
<dbReference type="GO" id="GO:0016020">
    <property type="term" value="C:membrane"/>
    <property type="evidence" value="ECO:0007669"/>
    <property type="project" value="UniProtKB-SubCell"/>
</dbReference>
<evidence type="ECO:0000256" key="8">
    <source>
        <dbReference type="RuleBase" id="RU280816"/>
    </source>
</evidence>
<dbReference type="PANTHER" id="PTHR31942">
    <property type="entry name" value="MLO-LIKE PROTEIN 1"/>
    <property type="match status" value="1"/>
</dbReference>
<evidence type="ECO:0000256" key="9">
    <source>
        <dbReference type="SAM" id="MobiDB-lite"/>
    </source>
</evidence>
<feature type="transmembrane region" description="Helical" evidence="10">
    <location>
        <begin position="265"/>
        <end position="287"/>
    </location>
</feature>